<dbReference type="InterPro" id="IPR036249">
    <property type="entry name" value="Thioredoxin-like_sf"/>
</dbReference>
<evidence type="ECO:0000256" key="2">
    <source>
        <dbReference type="SAM" id="MobiDB-lite"/>
    </source>
</evidence>
<dbReference type="SFLD" id="SFLDG00358">
    <property type="entry name" value="Main_(cytGST)"/>
    <property type="match status" value="1"/>
</dbReference>
<gene>
    <name evidence="6" type="primary">Gst1_0</name>
    <name evidence="6" type="ORF">G6Z77_0006591</name>
</gene>
<feature type="non-terminal residue" evidence="6">
    <location>
        <position position="1"/>
    </location>
</feature>
<feature type="transmembrane region" description="Helical" evidence="3">
    <location>
        <begin position="383"/>
        <end position="402"/>
    </location>
</feature>
<feature type="domain" description="GST C-terminal" evidence="5">
    <location>
        <begin position="61"/>
        <end position="180"/>
    </location>
</feature>
<dbReference type="Proteomes" id="UP000670152">
    <property type="component" value="Unassembled WGS sequence"/>
</dbReference>
<keyword evidence="3" id="KW-1133">Transmembrane helix</keyword>
<organism evidence="6 7">
    <name type="scientific">Acromyrmex heyeri</name>
    <dbReference type="NCBI Taxonomy" id="230685"/>
    <lineage>
        <taxon>Eukaryota</taxon>
        <taxon>Metazoa</taxon>
        <taxon>Ecdysozoa</taxon>
        <taxon>Arthropoda</taxon>
        <taxon>Hexapoda</taxon>
        <taxon>Insecta</taxon>
        <taxon>Pterygota</taxon>
        <taxon>Neoptera</taxon>
        <taxon>Endopterygota</taxon>
        <taxon>Hymenoptera</taxon>
        <taxon>Apocrita</taxon>
        <taxon>Aculeata</taxon>
        <taxon>Formicoidea</taxon>
        <taxon>Formicidae</taxon>
        <taxon>Myrmicinae</taxon>
        <taxon>Acromyrmex</taxon>
    </lineage>
</organism>
<feature type="non-terminal residue" evidence="6">
    <location>
        <position position="520"/>
    </location>
</feature>
<dbReference type="Pfam" id="PF13417">
    <property type="entry name" value="GST_N_3"/>
    <property type="match status" value="2"/>
</dbReference>
<sequence length="520" mass="59586">MELVVLNTMAGEHLTPEYEELNPQKTVPFLIDDDLKISESRAIMAYLVDQYGQDDTLYPRNIEARALVNQRLYFDLGNLFPNIFDCYLKVLRKEIDTCDPAQFEKLIENFQIMNNFLEEQVYVAGDNLTIADLSLVASVTTAMIFGFDLGEYNNISDWLERIQTSAPGYEKANGEPVEMFKQMIQASQGNTEEGEGGGEEAEGEEEKEEEDGNNMHFKMPDLYQLAGSPPCRAVLLTAAALEVDLNLKKVDLATGEHLKPEFIKMNPQHTIPTLDDGGFYLYERYSTFNKYLMNEALTFLNKFLEGENYVAGKTLTIADLALVVTVSNFKIMDYDLSKYSNILKWYSKIQAEAPKYNEVESVGMKVFADFAEPFKKKLFIKNFLLYYLLIYTVYSFIYKRIIIYKKYSFIKKLISNNYPIIFTGVTPEQAKYDKLHEALALLDKFLEGENYVAGKTLTLADITLVVSVSNFPLVDYDLSKYSNILKWFIKIQAEIPNYSDLESVGMKAFADFVEHYKKKT</sequence>
<dbReference type="InterPro" id="IPR036282">
    <property type="entry name" value="Glutathione-S-Trfase_C_sf"/>
</dbReference>
<dbReference type="AlphaFoldDB" id="A0A836G7U1"/>
<feature type="domain" description="GST C-terminal" evidence="5">
    <location>
        <begin position="396"/>
        <end position="520"/>
    </location>
</feature>
<evidence type="ECO:0000259" key="4">
    <source>
        <dbReference type="PROSITE" id="PS50404"/>
    </source>
</evidence>
<dbReference type="OrthoDB" id="2309723at2759"/>
<dbReference type="FunFam" id="1.20.1050.10:FF:000007">
    <property type="entry name" value="Glutathione S-transferase 1-1"/>
    <property type="match status" value="1"/>
</dbReference>
<evidence type="ECO:0000259" key="5">
    <source>
        <dbReference type="PROSITE" id="PS50405"/>
    </source>
</evidence>
<keyword evidence="3" id="KW-0812">Transmembrane</keyword>
<comment type="caution">
    <text evidence="6">The sequence shown here is derived from an EMBL/GenBank/DDBJ whole genome shotgun (WGS) entry which is preliminary data.</text>
</comment>
<dbReference type="FunFam" id="3.40.30.10:FF:000034">
    <property type="entry name" value="glutathione S-transferase 1"/>
    <property type="match status" value="1"/>
</dbReference>
<dbReference type="Gene3D" id="1.20.1050.130">
    <property type="match status" value="1"/>
</dbReference>
<comment type="subunit">
    <text evidence="1">Homodimer.</text>
</comment>
<dbReference type="InterPro" id="IPR040079">
    <property type="entry name" value="Glutathione_S-Trfase"/>
</dbReference>
<protein>
    <submittedName>
        <fullName evidence="6">GSTT1 transferase</fullName>
    </submittedName>
</protein>
<dbReference type="EMBL" id="JAANIB010004660">
    <property type="protein sequence ID" value="KAG5333852.1"/>
    <property type="molecule type" value="Genomic_DNA"/>
</dbReference>
<accession>A0A836G7U1</accession>
<dbReference type="GO" id="GO:0006749">
    <property type="term" value="P:glutathione metabolic process"/>
    <property type="evidence" value="ECO:0007669"/>
    <property type="project" value="TreeGrafter"/>
</dbReference>
<dbReference type="InterPro" id="IPR010987">
    <property type="entry name" value="Glutathione-S-Trfase_C-like"/>
</dbReference>
<dbReference type="SFLD" id="SFLDS00019">
    <property type="entry name" value="Glutathione_Transferase_(cytos"/>
    <property type="match status" value="1"/>
</dbReference>
<keyword evidence="7" id="KW-1185">Reference proteome</keyword>
<dbReference type="GO" id="GO:0004364">
    <property type="term" value="F:glutathione transferase activity"/>
    <property type="evidence" value="ECO:0007669"/>
    <property type="project" value="TreeGrafter"/>
</dbReference>
<dbReference type="InterPro" id="IPR004045">
    <property type="entry name" value="Glutathione_S-Trfase_N"/>
</dbReference>
<evidence type="ECO:0000313" key="7">
    <source>
        <dbReference type="Proteomes" id="UP000670152"/>
    </source>
</evidence>
<dbReference type="CDD" id="cd03177">
    <property type="entry name" value="GST_C_Delta_Epsilon"/>
    <property type="match status" value="3"/>
</dbReference>
<evidence type="ECO:0000256" key="1">
    <source>
        <dbReference type="ARBA" id="ARBA00011738"/>
    </source>
</evidence>
<feature type="domain" description="GST N-terminal" evidence="4">
    <location>
        <begin position="1"/>
        <end position="55"/>
    </location>
</feature>
<dbReference type="PROSITE" id="PS50405">
    <property type="entry name" value="GST_CTER"/>
    <property type="match status" value="3"/>
</dbReference>
<keyword evidence="6" id="KW-0808">Transferase</keyword>
<feature type="region of interest" description="Disordered" evidence="2">
    <location>
        <begin position="186"/>
        <end position="211"/>
    </location>
</feature>
<dbReference type="Gene3D" id="3.40.30.10">
    <property type="entry name" value="Glutaredoxin"/>
    <property type="match status" value="1"/>
</dbReference>
<name>A0A836G7U1_9HYME</name>
<feature type="domain" description="GST N-terminal" evidence="4">
    <location>
        <begin position="218"/>
        <end position="283"/>
    </location>
</feature>
<dbReference type="Pfam" id="PF14497">
    <property type="entry name" value="GST_C_3"/>
    <property type="match status" value="1"/>
</dbReference>
<dbReference type="InterPro" id="IPR004046">
    <property type="entry name" value="GST_C"/>
</dbReference>
<evidence type="ECO:0000313" key="6">
    <source>
        <dbReference type="EMBL" id="KAG5333852.1"/>
    </source>
</evidence>
<dbReference type="Gene3D" id="1.20.1050.10">
    <property type="match status" value="3"/>
</dbReference>
<dbReference type="SUPFAM" id="SSF52833">
    <property type="entry name" value="Thioredoxin-like"/>
    <property type="match status" value="2"/>
</dbReference>
<evidence type="ECO:0000256" key="3">
    <source>
        <dbReference type="SAM" id="Phobius"/>
    </source>
</evidence>
<reference evidence="6 7" key="1">
    <citation type="submission" date="2020-02" db="EMBL/GenBank/DDBJ databases">
        <title>Relaxed selection underlies rapid genomic changes in the transitions from sociality to social parasitism in ants.</title>
        <authorList>
            <person name="Bi X."/>
        </authorList>
    </citation>
    <scope>NUCLEOTIDE SEQUENCE [LARGE SCALE GENOMIC DNA]</scope>
    <source>
        <strain evidence="6">BGI-DK2014b</strain>
        <tissue evidence="6">Whole body</tissue>
    </source>
</reference>
<dbReference type="PANTHER" id="PTHR43969">
    <property type="entry name" value="GLUTATHIONE S TRANSFERASE D10, ISOFORM A-RELATED"/>
    <property type="match status" value="1"/>
</dbReference>
<proteinExistence type="predicted"/>
<dbReference type="PROSITE" id="PS50404">
    <property type="entry name" value="GST_NTER"/>
    <property type="match status" value="2"/>
</dbReference>
<dbReference type="PANTHER" id="PTHR43969:SF9">
    <property type="entry name" value="GLUTATHIONE S TRANSFERASE D10, ISOFORM A-RELATED"/>
    <property type="match status" value="1"/>
</dbReference>
<dbReference type="CDD" id="cd03045">
    <property type="entry name" value="GST_N_Delta_Epsilon"/>
    <property type="match status" value="1"/>
</dbReference>
<feature type="compositionally biased region" description="Acidic residues" evidence="2">
    <location>
        <begin position="192"/>
        <end position="211"/>
    </location>
</feature>
<keyword evidence="3" id="KW-0472">Membrane</keyword>
<feature type="domain" description="GST C-terminal" evidence="5">
    <location>
        <begin position="239"/>
        <end position="379"/>
    </location>
</feature>
<dbReference type="Pfam" id="PF00043">
    <property type="entry name" value="GST_C"/>
    <property type="match status" value="2"/>
</dbReference>
<dbReference type="SUPFAM" id="SSF47616">
    <property type="entry name" value="GST C-terminal domain-like"/>
    <property type="match status" value="3"/>
</dbReference>